<proteinExistence type="predicted"/>
<protein>
    <submittedName>
        <fullName evidence="2">Acetyltransferase</fullName>
    </submittedName>
</protein>
<accession>A0A380HQI3</accession>
<dbReference type="RefSeq" id="WP_041079662.1">
    <property type="nucleotide sequence ID" value="NZ_CAXOKG010000003.1"/>
</dbReference>
<dbReference type="AlphaFoldDB" id="A0A380HQI3"/>
<dbReference type="InterPro" id="IPR016181">
    <property type="entry name" value="Acyl_CoA_acyltransferase"/>
</dbReference>
<reference evidence="2 3" key="1">
    <citation type="submission" date="2018-06" db="EMBL/GenBank/DDBJ databases">
        <authorList>
            <consortium name="Pathogen Informatics"/>
            <person name="Doyle S."/>
        </authorList>
    </citation>
    <scope>NUCLEOTIDE SEQUENCE [LARGE SCALE GENOMIC DNA]</scope>
    <source>
        <strain evidence="2 3">NCTC7688</strain>
    </source>
</reference>
<evidence type="ECO:0000259" key="1">
    <source>
        <dbReference type="PROSITE" id="PS51186"/>
    </source>
</evidence>
<name>A0A380HQI3_STASA</name>
<evidence type="ECO:0000313" key="2">
    <source>
        <dbReference type="EMBL" id="SUM83663.1"/>
    </source>
</evidence>
<dbReference type="Proteomes" id="UP000254707">
    <property type="component" value="Unassembled WGS sequence"/>
</dbReference>
<dbReference type="GO" id="GO:0016747">
    <property type="term" value="F:acyltransferase activity, transferring groups other than amino-acyl groups"/>
    <property type="evidence" value="ECO:0007669"/>
    <property type="project" value="InterPro"/>
</dbReference>
<keyword evidence="2" id="KW-0808">Transferase</keyword>
<dbReference type="PROSITE" id="PS51186">
    <property type="entry name" value="GNAT"/>
    <property type="match status" value="1"/>
</dbReference>
<dbReference type="CDD" id="cd04301">
    <property type="entry name" value="NAT_SF"/>
    <property type="match status" value="1"/>
</dbReference>
<dbReference type="Gene3D" id="3.40.630.30">
    <property type="match status" value="1"/>
</dbReference>
<evidence type="ECO:0000313" key="3">
    <source>
        <dbReference type="Proteomes" id="UP000254707"/>
    </source>
</evidence>
<dbReference type="Pfam" id="PF13673">
    <property type="entry name" value="Acetyltransf_10"/>
    <property type="match status" value="1"/>
</dbReference>
<dbReference type="InterPro" id="IPR000182">
    <property type="entry name" value="GNAT_dom"/>
</dbReference>
<sequence length="148" mass="17377">MKLIVKETDQLSVTELMNIFQERVKVFVVEQNCPYQEIDEFDINAKHVLLKDDNTIVAYTRIIEQEKGISFGRVLVTKKFRGKDYGRKIVQETIHYINRYSSGKQIHISAQAYLKEFYESFGFKAVSEIYLEDDIPHIDMLLNIESSF</sequence>
<gene>
    <name evidence="2" type="ORF">NCTC7688_02163</name>
</gene>
<dbReference type="SUPFAM" id="SSF55729">
    <property type="entry name" value="Acyl-CoA N-acyltransferases (Nat)"/>
    <property type="match status" value="1"/>
</dbReference>
<feature type="domain" description="N-acetyltransferase" evidence="1">
    <location>
        <begin position="6"/>
        <end position="145"/>
    </location>
</feature>
<dbReference type="EMBL" id="UHED01000001">
    <property type="protein sequence ID" value="SUM83663.1"/>
    <property type="molecule type" value="Genomic_DNA"/>
</dbReference>
<organism evidence="2 3">
    <name type="scientific">Staphylococcus saprophyticus</name>
    <dbReference type="NCBI Taxonomy" id="29385"/>
    <lineage>
        <taxon>Bacteria</taxon>
        <taxon>Bacillati</taxon>
        <taxon>Bacillota</taxon>
        <taxon>Bacilli</taxon>
        <taxon>Bacillales</taxon>
        <taxon>Staphylococcaceae</taxon>
        <taxon>Staphylococcus</taxon>
    </lineage>
</organism>